<keyword evidence="10" id="KW-0406">Ion transport</keyword>
<evidence type="ECO:0000256" key="6">
    <source>
        <dbReference type="ARBA" id="ARBA00022449"/>
    </source>
</evidence>
<feature type="transmembrane region" description="Helical" evidence="13">
    <location>
        <begin position="105"/>
        <end position="129"/>
    </location>
</feature>
<keyword evidence="7" id="KW-1003">Cell membrane</keyword>
<evidence type="ECO:0000313" key="14">
    <source>
        <dbReference type="EMBL" id="KYO66728.1"/>
    </source>
</evidence>
<dbReference type="InterPro" id="IPR002528">
    <property type="entry name" value="MATE_fam"/>
</dbReference>
<comment type="caution">
    <text evidence="14">The sequence shown here is derived from an EMBL/GenBank/DDBJ whole genome shotgun (WGS) entry which is preliminary data.</text>
</comment>
<dbReference type="PANTHER" id="PTHR43298:SF2">
    <property type="entry name" value="FMN_FAD EXPORTER YEEO-RELATED"/>
    <property type="match status" value="1"/>
</dbReference>
<evidence type="ECO:0000256" key="9">
    <source>
        <dbReference type="ARBA" id="ARBA00022989"/>
    </source>
</evidence>
<dbReference type="GO" id="GO:0005886">
    <property type="term" value="C:plasma membrane"/>
    <property type="evidence" value="ECO:0007669"/>
    <property type="project" value="UniProtKB-SubCell"/>
</dbReference>
<evidence type="ECO:0000256" key="7">
    <source>
        <dbReference type="ARBA" id="ARBA00022475"/>
    </source>
</evidence>
<comment type="subcellular location">
    <subcellularLocation>
        <location evidence="2">Cell membrane</location>
        <topology evidence="2">Multi-pass membrane protein</topology>
    </subcellularLocation>
</comment>
<feature type="transmembrane region" description="Helical" evidence="13">
    <location>
        <begin position="342"/>
        <end position="364"/>
    </location>
</feature>
<dbReference type="InterPro" id="IPR048279">
    <property type="entry name" value="MdtK-like"/>
</dbReference>
<organism evidence="14 15">
    <name type="scientific">Thermovenabulum gondwanense</name>
    <dbReference type="NCBI Taxonomy" id="520767"/>
    <lineage>
        <taxon>Bacteria</taxon>
        <taxon>Bacillati</taxon>
        <taxon>Bacillota</taxon>
        <taxon>Clostridia</taxon>
        <taxon>Thermosediminibacterales</taxon>
        <taxon>Thermosediminibacteraceae</taxon>
        <taxon>Thermovenabulum</taxon>
    </lineage>
</organism>
<dbReference type="PIRSF" id="PIRSF006603">
    <property type="entry name" value="DinF"/>
    <property type="match status" value="1"/>
</dbReference>
<dbReference type="InterPro" id="IPR050222">
    <property type="entry name" value="MATE_MdtK"/>
</dbReference>
<evidence type="ECO:0000256" key="3">
    <source>
        <dbReference type="ARBA" id="ARBA00010199"/>
    </source>
</evidence>
<comment type="similarity">
    <text evidence="3">Belongs to the multi antimicrobial extrusion (MATE) (TC 2.A.66.1) family.</text>
</comment>
<dbReference type="Proteomes" id="UP000075737">
    <property type="component" value="Unassembled WGS sequence"/>
</dbReference>
<comment type="function">
    <text evidence="1">Multidrug efflux pump.</text>
</comment>
<proteinExistence type="inferred from homology"/>
<keyword evidence="8 13" id="KW-0812">Transmembrane</keyword>
<evidence type="ECO:0000256" key="1">
    <source>
        <dbReference type="ARBA" id="ARBA00003408"/>
    </source>
</evidence>
<feature type="transmembrane region" description="Helical" evidence="13">
    <location>
        <begin position="432"/>
        <end position="454"/>
    </location>
</feature>
<dbReference type="STRING" id="520767.ATZ99_09730"/>
<keyword evidence="6" id="KW-0050">Antiport</keyword>
<evidence type="ECO:0000256" key="4">
    <source>
        <dbReference type="ARBA" id="ARBA00020268"/>
    </source>
</evidence>
<evidence type="ECO:0000256" key="5">
    <source>
        <dbReference type="ARBA" id="ARBA00022448"/>
    </source>
</evidence>
<feature type="transmembrane region" description="Helical" evidence="13">
    <location>
        <begin position="376"/>
        <end position="394"/>
    </location>
</feature>
<dbReference type="GO" id="GO:0015297">
    <property type="term" value="F:antiporter activity"/>
    <property type="evidence" value="ECO:0007669"/>
    <property type="project" value="UniProtKB-KW"/>
</dbReference>
<feature type="transmembrane region" description="Helical" evidence="13">
    <location>
        <begin position="74"/>
        <end position="93"/>
    </location>
</feature>
<feature type="transmembrane region" description="Helical" evidence="13">
    <location>
        <begin position="207"/>
        <end position="230"/>
    </location>
</feature>
<dbReference type="OrthoDB" id="9776324at2"/>
<evidence type="ECO:0000256" key="10">
    <source>
        <dbReference type="ARBA" id="ARBA00023065"/>
    </source>
</evidence>
<evidence type="ECO:0000256" key="12">
    <source>
        <dbReference type="ARBA" id="ARBA00031636"/>
    </source>
</evidence>
<dbReference type="RefSeq" id="WP_068748112.1">
    <property type="nucleotide sequence ID" value="NZ_LOHZ01000025.1"/>
</dbReference>
<evidence type="ECO:0000256" key="8">
    <source>
        <dbReference type="ARBA" id="ARBA00022692"/>
    </source>
</evidence>
<dbReference type="AlphaFoldDB" id="A0A162MMN2"/>
<sequence>MQDLPLKKFFKEFFKKVFNINEETYPVLKSIWNLAWPVVIEQTLAMVSQVVDMAMVGRLGATSVAAVGLSMQPFMLINSIIMGLSVGTTTFCARAKGAKNDEEAGLVLVESMIFSCILGLLLVISGFIFAEKILDFMNAEEKVKEIGAVYFRAMMPGMMFFFLFTIITAALRGVGDTKTPMIVNLQLNIIHIILNYILIFGKFGIPALGALGAGISTSISRFIGALIIFYKLKNPEGILYIEFLKLVKRFNYDLFKRIIYISVPAALERIISSAGQMQYARQVASLGTLLYAAHSISINVESFSYMPGIGFATAATALTGLKLGAKDFQGARISVSISNRMAVITMGIMGFLFFIFPVFFLRIYTDDTQIIKRAVVLLRIVAFTQIPEAISFVISGALKGAGDTRFVLYVNIVGMWIVRLSLTAVFMRYFHLSIIGAWIAMFIDWVVRSILYYYRLKSEKWQFLKI</sequence>
<evidence type="ECO:0000256" key="13">
    <source>
        <dbReference type="SAM" id="Phobius"/>
    </source>
</evidence>
<dbReference type="GO" id="GO:0006811">
    <property type="term" value="P:monoatomic ion transport"/>
    <property type="evidence" value="ECO:0007669"/>
    <property type="project" value="UniProtKB-KW"/>
</dbReference>
<dbReference type="Pfam" id="PF01554">
    <property type="entry name" value="MatE"/>
    <property type="match status" value="2"/>
</dbReference>
<feature type="transmembrane region" description="Helical" evidence="13">
    <location>
        <begin position="303"/>
        <end position="321"/>
    </location>
</feature>
<keyword evidence="15" id="KW-1185">Reference proteome</keyword>
<dbReference type="GO" id="GO:0042910">
    <property type="term" value="F:xenobiotic transmembrane transporter activity"/>
    <property type="evidence" value="ECO:0007669"/>
    <property type="project" value="InterPro"/>
</dbReference>
<dbReference type="EMBL" id="LOHZ01000025">
    <property type="protein sequence ID" value="KYO66728.1"/>
    <property type="molecule type" value="Genomic_DNA"/>
</dbReference>
<dbReference type="PANTHER" id="PTHR43298">
    <property type="entry name" value="MULTIDRUG RESISTANCE PROTEIN NORM-RELATED"/>
    <property type="match status" value="1"/>
</dbReference>
<feature type="transmembrane region" description="Helical" evidence="13">
    <location>
        <begin position="183"/>
        <end position="201"/>
    </location>
</feature>
<evidence type="ECO:0000256" key="11">
    <source>
        <dbReference type="ARBA" id="ARBA00023136"/>
    </source>
</evidence>
<evidence type="ECO:0000256" key="2">
    <source>
        <dbReference type="ARBA" id="ARBA00004651"/>
    </source>
</evidence>
<feature type="transmembrane region" description="Helical" evidence="13">
    <location>
        <begin position="149"/>
        <end position="171"/>
    </location>
</feature>
<gene>
    <name evidence="14" type="primary">mdtK_2</name>
    <name evidence="14" type="ORF">ATZ99_09730</name>
</gene>
<evidence type="ECO:0000313" key="15">
    <source>
        <dbReference type="Proteomes" id="UP000075737"/>
    </source>
</evidence>
<dbReference type="NCBIfam" id="TIGR00797">
    <property type="entry name" value="matE"/>
    <property type="match status" value="1"/>
</dbReference>
<dbReference type="CDD" id="cd13137">
    <property type="entry name" value="MATE_NorM_like"/>
    <property type="match status" value="1"/>
</dbReference>
<reference evidence="14 15" key="1">
    <citation type="submission" date="2015-12" db="EMBL/GenBank/DDBJ databases">
        <title>Draft genome of Thermovenabulum gondwanense isolated from a red thermophilic microbial mat colonisisng an outflow channel of a bore well.</title>
        <authorList>
            <person name="Patel B.K."/>
        </authorList>
    </citation>
    <scope>NUCLEOTIDE SEQUENCE [LARGE SCALE GENOMIC DNA]</scope>
    <source>
        <strain evidence="14 15">R270</strain>
    </source>
</reference>
<feature type="transmembrane region" description="Helical" evidence="13">
    <location>
        <begin position="406"/>
        <end position="426"/>
    </location>
</feature>
<keyword evidence="9 13" id="KW-1133">Transmembrane helix</keyword>
<accession>A0A162MMN2</accession>
<protein>
    <recommendedName>
        <fullName evidence="4">Probable multidrug resistance protein NorM</fullName>
    </recommendedName>
    <alternativeName>
        <fullName evidence="12">Multidrug-efflux transporter</fullName>
    </alternativeName>
</protein>
<keyword evidence="11 13" id="KW-0472">Membrane</keyword>
<keyword evidence="5" id="KW-0813">Transport</keyword>
<name>A0A162MMN2_9FIRM</name>